<dbReference type="InterPro" id="IPR059023">
    <property type="entry name" value="RNA_hel_CTD"/>
</dbReference>
<feature type="repeat" description="ANK" evidence="10">
    <location>
        <begin position="543"/>
        <end position="575"/>
    </location>
</feature>
<dbReference type="Gene3D" id="1.25.40.20">
    <property type="entry name" value="Ankyrin repeat-containing domain"/>
    <property type="match status" value="1"/>
</dbReference>
<dbReference type="InterPro" id="IPR027417">
    <property type="entry name" value="P-loop_NTPase"/>
</dbReference>
<sequence length="1725" mass="190848">MASRGSGRPPPRPRSRNSPPVGQQGMGERMHQGGGNRSGMSRPGSASPQPQGGEGGKRGGRPPPLHKREICIDEEVKIAVRIAVEKFRYNESQKEYEFPSSLTSVERAFIHRYCQSLGIKTKSRGKGSNRYLTIFKKDSRTMGLGTATFSLCRSARHHTHTLLQRFPITGRERQELMPRTERGIGEGHSRDGNRASGLNGRLNNGIQQVPPPRSQSEYDNFRRTLPVAVLQEVIVKTVNENQVVLIAGETGSGKTTQVPQFILDDAQRSNRPCRIICTQPRRISALTVAERVASERGEKIGQTVGYQIRLESRVSPRTLLTFCTNGVLLRTLMGGDSALTTITHVIVDEIHERDRFSDFLLIKLREMLGYFKGLKVVLMSATLNTELFQQYFGSCPIINVSGNLFDVTEFFLEDVLRSTNYSNQKMQKYKKERGQLEQQQSSLDQWYQQSGTPAPGVVSPKEQLTQHLAEKDLDTAQQEDYEVSDLQDIPQERDVSEMEPWLIQEMDKCIMTAWLNNDADAYVQLFHLIMSENVSVDYRHSETCSTTLMIAAGRGNMAAVEQLLALGANINLRAPNGLTALDWARKFGQTDTVEVLEAYIASSEITVSDDTLLVSESSQLSTEDRELLKAYHQSFDDEHVDLDLILCLLFNICSSQEEGAILVFLPGYEEIVTLRDAIMWDDKRFSDTSRYQVYTLHSAMQSGDQKRVFQQAPAGVRKIILSTNIAETSVTINDVVFVIDSGKVKEKSFDALTSVSMLKSVWVSKASAQQRKGRAGRCRPGVCFHLFSRVRYESLQEYQDPELLRTPLQELCLQTKLLSAPNTPIAEFLAKAPEPPAFLVLRNAVQLLKTVDALDMWEDLTELGHHMVDLPIEPRLAKMVLYSVVLKCLDPVLTIACALAYRDPFILPNQPSQKRAAVYCRKKFSAGAYSDHMALLRAFQGWQKAKSDGWERSFCEKNFLCQATMEMIFGMRTQLLGQLRASGFVRARGGGDIRDLNTNSENWAVIKAALCAGSYPNMVRVDRENLWLTTQMEKSVRFHNTSVLGQAANPKVTVALSHAQSVTKLPTDWLVYEEISRAHRYAYVRCCTLMSPVTVAIFAGPSRLPLDALTDPNAPDNRPGGDDQFENYSDSGGEEGENNKRATTKLDDWISFKLDSEAAHLLLQLRFKWHSLFLRRMRAPAKPWSQVDEGVIRAVIGVLSSEEQALGLQQPSGIGQRPRPMFNWDFSSSATESYGSQRGSRKNSTENQVPEPSFLALWKSNESVPVGEENKGDRFYPRTSPANREKRILKRDYRSPREFDNRSDRSSVKSASANSSQASSRTSSCTTSPCPSPNHTRGGERTPPSSASSRSGGRNTPPQRVRTPPFVSPKGGRTPQQSPNVRSDKSSPGAGVSDPNRYFILKCNNQRNLDIAMNQSIWATTPSNEKKLNKAFKDCQNVYLVFSVQGSGHFQGYARMASSISKDKVPEFSSASLGGAFQIEWIKRMSIPFQAAHHLLNPWNENKKVQISRDGQEIEPQVGEQLLKAWDRPVTILNRSPGSSRPSSRPSSGPPSKTSSPQGSPKGQRSQEQRFAGSQKSKDSVTGKSNQLPVPPVHWQTEASAESAIEGSQTEPPSTAGEAANLVLAIPQTSTSSSSSSSPQEEASLPSPSQAVVEPAQQEPPAPAVVEPSEGMPGVGCDVPPAGGEAAHPRGASPPLAVTPPPAFDPTLPMGSATPTMPDPSLPQD</sequence>
<dbReference type="InterPro" id="IPR014001">
    <property type="entry name" value="Helicase_ATP-bd"/>
</dbReference>
<dbReference type="Pfam" id="PF07717">
    <property type="entry name" value="OB_NTP_bind"/>
    <property type="match status" value="1"/>
</dbReference>
<evidence type="ECO:0000259" key="13">
    <source>
        <dbReference type="PROSITE" id="PS51061"/>
    </source>
</evidence>
<dbReference type="RefSeq" id="XP_035666024.1">
    <property type="nucleotide sequence ID" value="XM_035810131.1"/>
</dbReference>
<evidence type="ECO:0000256" key="9">
    <source>
        <dbReference type="ARBA" id="ARBA00047984"/>
    </source>
</evidence>
<dbReference type="FunFam" id="3.30.1370.50:FF:000002">
    <property type="entry name" value="Immunoglobulin mu DNA-binding protein 2"/>
    <property type="match status" value="1"/>
</dbReference>
<dbReference type="FunFam" id="1.20.120.1080:FF:000008">
    <property type="entry name" value="probable ATP-dependent RNA helicase YTHDC2"/>
    <property type="match status" value="1"/>
</dbReference>
<dbReference type="InterPro" id="IPR036770">
    <property type="entry name" value="Ankyrin_rpt-contain_sf"/>
</dbReference>
<dbReference type="PROSITE" id="PS50882">
    <property type="entry name" value="YTH"/>
    <property type="match status" value="1"/>
</dbReference>
<proteinExistence type="inferred from homology"/>
<dbReference type="SMART" id="SM00487">
    <property type="entry name" value="DEXDc"/>
    <property type="match status" value="1"/>
</dbReference>
<evidence type="ECO:0000259" key="14">
    <source>
        <dbReference type="PROSITE" id="PS51192"/>
    </source>
</evidence>
<dbReference type="PROSITE" id="PS50297">
    <property type="entry name" value="ANK_REP_REGION"/>
    <property type="match status" value="1"/>
</dbReference>
<dbReference type="Gene3D" id="3.30.1370.50">
    <property type="entry name" value="R3H-like domain"/>
    <property type="match status" value="1"/>
</dbReference>
<feature type="region of interest" description="Disordered" evidence="11">
    <location>
        <begin position="1"/>
        <end position="68"/>
    </location>
</feature>
<dbReference type="Gene3D" id="3.40.50.300">
    <property type="entry name" value="P-loop containing nucleotide triphosphate hydrolases"/>
    <property type="match status" value="2"/>
</dbReference>
<feature type="region of interest" description="Disordered" evidence="11">
    <location>
        <begin position="1525"/>
        <end position="1725"/>
    </location>
</feature>
<dbReference type="SUPFAM" id="SSF48403">
    <property type="entry name" value="Ankyrin repeat"/>
    <property type="match status" value="1"/>
</dbReference>
<evidence type="ECO:0000256" key="4">
    <source>
        <dbReference type="ARBA" id="ARBA00022801"/>
    </source>
</evidence>
<feature type="compositionally biased region" description="Polar residues" evidence="11">
    <location>
        <begin position="1225"/>
        <end position="1238"/>
    </location>
</feature>
<comment type="subcellular location">
    <subcellularLocation>
        <location evidence="1">Nucleus</location>
    </subcellularLocation>
</comment>
<dbReference type="InterPro" id="IPR007502">
    <property type="entry name" value="Helicase-assoc_dom"/>
</dbReference>
<evidence type="ECO:0000256" key="5">
    <source>
        <dbReference type="ARBA" id="ARBA00022806"/>
    </source>
</evidence>
<evidence type="ECO:0000256" key="10">
    <source>
        <dbReference type="PROSITE-ProRule" id="PRU00023"/>
    </source>
</evidence>
<organism evidence="16 17">
    <name type="scientific">Branchiostoma floridae</name>
    <name type="common">Florida lancelet</name>
    <name type="synonym">Amphioxus</name>
    <dbReference type="NCBI Taxonomy" id="7739"/>
    <lineage>
        <taxon>Eukaryota</taxon>
        <taxon>Metazoa</taxon>
        <taxon>Chordata</taxon>
        <taxon>Cephalochordata</taxon>
        <taxon>Leptocardii</taxon>
        <taxon>Amphioxiformes</taxon>
        <taxon>Branchiostomatidae</taxon>
        <taxon>Branchiostoma</taxon>
    </lineage>
</organism>
<comment type="similarity">
    <text evidence="2">Belongs to the DEAD box helicase family. DEAH subfamily.</text>
</comment>
<feature type="compositionally biased region" description="Low complexity" evidence="11">
    <location>
        <begin position="1308"/>
        <end position="1329"/>
    </location>
</feature>
<feature type="compositionally biased region" description="Basic and acidic residues" evidence="11">
    <location>
        <begin position="1283"/>
        <end position="1307"/>
    </location>
</feature>
<dbReference type="InterPro" id="IPR034083">
    <property type="entry name" value="R3H_DEXH_helicase"/>
</dbReference>
<dbReference type="PROSITE" id="PS51061">
    <property type="entry name" value="R3H"/>
    <property type="match status" value="1"/>
</dbReference>
<keyword evidence="6" id="KW-0067">ATP-binding</keyword>
<dbReference type="GO" id="GO:0003723">
    <property type="term" value="F:RNA binding"/>
    <property type="evidence" value="ECO:0000318"/>
    <property type="project" value="GO_Central"/>
</dbReference>
<comment type="catalytic activity">
    <reaction evidence="9">
        <text>ATP + H2O = ADP + phosphate + H(+)</text>
        <dbReference type="Rhea" id="RHEA:13065"/>
        <dbReference type="ChEBI" id="CHEBI:15377"/>
        <dbReference type="ChEBI" id="CHEBI:15378"/>
        <dbReference type="ChEBI" id="CHEBI:30616"/>
        <dbReference type="ChEBI" id="CHEBI:43474"/>
        <dbReference type="ChEBI" id="CHEBI:456216"/>
        <dbReference type="EC" id="3.6.4.13"/>
    </reaction>
</comment>
<keyword evidence="5" id="KW-0347">Helicase</keyword>
<evidence type="ECO:0000256" key="11">
    <source>
        <dbReference type="SAM" id="MobiDB-lite"/>
    </source>
</evidence>
<dbReference type="Pfam" id="PF12796">
    <property type="entry name" value="Ank_2"/>
    <property type="match status" value="1"/>
</dbReference>
<feature type="region of interest" description="Disordered" evidence="11">
    <location>
        <begin position="182"/>
        <end position="218"/>
    </location>
</feature>
<dbReference type="InterPro" id="IPR007275">
    <property type="entry name" value="YTH_domain"/>
</dbReference>
<dbReference type="Pfam" id="PF00271">
    <property type="entry name" value="Helicase_C"/>
    <property type="match status" value="1"/>
</dbReference>
<dbReference type="SUPFAM" id="SSF82708">
    <property type="entry name" value="R3H domain"/>
    <property type="match status" value="1"/>
</dbReference>
<feature type="compositionally biased region" description="Low complexity" evidence="11">
    <location>
        <begin position="1343"/>
        <end position="1354"/>
    </location>
</feature>
<dbReference type="KEGG" id="bfo:118409255"/>
<protein>
    <submittedName>
        <fullName evidence="17">3'-5' RNA helicase YTHDC2-like isoform X1</fullName>
    </submittedName>
</protein>
<dbReference type="SMART" id="SM00393">
    <property type="entry name" value="R3H"/>
    <property type="match status" value="1"/>
</dbReference>
<feature type="region of interest" description="Disordered" evidence="11">
    <location>
        <begin position="1108"/>
        <end position="1140"/>
    </location>
</feature>
<dbReference type="InterPro" id="IPR001374">
    <property type="entry name" value="R3H_dom"/>
</dbReference>
<dbReference type="Pfam" id="PF04146">
    <property type="entry name" value="YTH"/>
    <property type="match status" value="1"/>
</dbReference>
<dbReference type="PROSITE" id="PS50088">
    <property type="entry name" value="ANK_REPEAT"/>
    <property type="match status" value="1"/>
</dbReference>
<keyword evidence="4" id="KW-0378">Hydrolase</keyword>
<dbReference type="CDD" id="cd21134">
    <property type="entry name" value="YTH"/>
    <property type="match status" value="1"/>
</dbReference>
<gene>
    <name evidence="17" type="primary">LOC118409255</name>
</gene>
<feature type="compositionally biased region" description="Low complexity" evidence="11">
    <location>
        <begin position="1535"/>
        <end position="1561"/>
    </location>
</feature>
<dbReference type="InterPro" id="IPR011545">
    <property type="entry name" value="DEAD/DEAH_box_helicase_dom"/>
</dbReference>
<feature type="compositionally biased region" description="Basic and acidic residues" evidence="11">
    <location>
        <begin position="182"/>
        <end position="193"/>
    </location>
</feature>
<evidence type="ECO:0000256" key="8">
    <source>
        <dbReference type="ARBA" id="ARBA00023242"/>
    </source>
</evidence>
<accession>A0A9J7HUA6</accession>
<dbReference type="SMART" id="SM00847">
    <property type="entry name" value="HA2"/>
    <property type="match status" value="1"/>
</dbReference>
<dbReference type="FunFam" id="3.40.50.300:FF:000284">
    <property type="entry name" value="probable ATP-dependent RNA helicase YTHDC2"/>
    <property type="match status" value="1"/>
</dbReference>
<dbReference type="InterPro" id="IPR002110">
    <property type="entry name" value="Ankyrin_rpt"/>
</dbReference>
<dbReference type="FunFam" id="3.10.590.10:FF:000004">
    <property type="entry name" value="probable ATP-dependent RNA helicase YTHDC2"/>
    <property type="match status" value="1"/>
</dbReference>
<dbReference type="Gene3D" id="3.10.590.10">
    <property type="entry name" value="ph1033 like domains"/>
    <property type="match status" value="1"/>
</dbReference>
<feature type="region of interest" description="Disordered" evidence="11">
    <location>
        <begin position="441"/>
        <end position="461"/>
    </location>
</feature>
<evidence type="ECO:0000256" key="7">
    <source>
        <dbReference type="ARBA" id="ARBA00022884"/>
    </source>
</evidence>
<dbReference type="InterPro" id="IPR011709">
    <property type="entry name" value="DEAD-box_helicase_OB_fold"/>
</dbReference>
<dbReference type="GO" id="GO:0016787">
    <property type="term" value="F:hydrolase activity"/>
    <property type="evidence" value="ECO:0007669"/>
    <property type="project" value="UniProtKB-KW"/>
</dbReference>
<dbReference type="PROSITE" id="PS51194">
    <property type="entry name" value="HELICASE_CTER"/>
    <property type="match status" value="1"/>
</dbReference>
<evidence type="ECO:0000259" key="12">
    <source>
        <dbReference type="PROSITE" id="PS50882"/>
    </source>
</evidence>
<feature type="compositionally biased region" description="Low complexity" evidence="11">
    <location>
        <begin position="441"/>
        <end position="450"/>
    </location>
</feature>
<dbReference type="GeneID" id="118409255"/>
<keyword evidence="16" id="KW-1185">Reference proteome</keyword>
<feature type="domain" description="R3H" evidence="13">
    <location>
        <begin position="74"/>
        <end position="138"/>
    </location>
</feature>
<dbReference type="GO" id="GO:0004386">
    <property type="term" value="F:helicase activity"/>
    <property type="evidence" value="ECO:0000318"/>
    <property type="project" value="GO_Central"/>
</dbReference>
<dbReference type="FunFam" id="3.40.50.300:FF:000811">
    <property type="entry name" value="probable ATP-dependent RNA helicase YTHDC2"/>
    <property type="match status" value="1"/>
</dbReference>
<dbReference type="GO" id="GO:0005524">
    <property type="term" value="F:ATP binding"/>
    <property type="evidence" value="ECO:0007669"/>
    <property type="project" value="UniProtKB-KW"/>
</dbReference>
<dbReference type="GO" id="GO:0003677">
    <property type="term" value="F:DNA binding"/>
    <property type="evidence" value="ECO:0007669"/>
    <property type="project" value="UniProtKB-ARBA"/>
</dbReference>
<dbReference type="Pfam" id="PF21010">
    <property type="entry name" value="HA2_C"/>
    <property type="match status" value="1"/>
</dbReference>
<dbReference type="PROSITE" id="PS51192">
    <property type="entry name" value="HELICASE_ATP_BIND_1"/>
    <property type="match status" value="1"/>
</dbReference>
<keyword evidence="7" id="KW-0694">RNA-binding</keyword>
<dbReference type="SMART" id="SM00490">
    <property type="entry name" value="HELICc"/>
    <property type="match status" value="1"/>
</dbReference>
<dbReference type="PANTHER" id="PTHR18934">
    <property type="entry name" value="ATP-DEPENDENT RNA HELICASE"/>
    <property type="match status" value="1"/>
</dbReference>
<dbReference type="SUPFAM" id="SSF52540">
    <property type="entry name" value="P-loop containing nucleoside triphosphate hydrolases"/>
    <property type="match status" value="2"/>
</dbReference>
<feature type="domain" description="Helicase C-terminal" evidence="15">
    <location>
        <begin position="641"/>
        <end position="819"/>
    </location>
</feature>
<dbReference type="Pfam" id="PF26026">
    <property type="entry name" value="RNA_hel_CTD"/>
    <property type="match status" value="1"/>
</dbReference>
<feature type="region of interest" description="Disordered" evidence="11">
    <location>
        <begin position="1209"/>
        <end position="1395"/>
    </location>
</feature>
<evidence type="ECO:0000256" key="3">
    <source>
        <dbReference type="ARBA" id="ARBA00022741"/>
    </source>
</evidence>
<dbReference type="Proteomes" id="UP000001554">
    <property type="component" value="Chromosome 2"/>
</dbReference>
<dbReference type="CDD" id="cd18791">
    <property type="entry name" value="SF2_C_RHA"/>
    <property type="match status" value="1"/>
</dbReference>
<keyword evidence="3" id="KW-0547">Nucleotide-binding</keyword>
<evidence type="ECO:0000256" key="1">
    <source>
        <dbReference type="ARBA" id="ARBA00004123"/>
    </source>
</evidence>
<dbReference type="OMA" id="EWIKRAN"/>
<evidence type="ECO:0000259" key="15">
    <source>
        <dbReference type="PROSITE" id="PS51194"/>
    </source>
</evidence>
<dbReference type="SMART" id="SM00248">
    <property type="entry name" value="ANK"/>
    <property type="match status" value="2"/>
</dbReference>
<dbReference type="Pfam" id="PF00270">
    <property type="entry name" value="DEAD"/>
    <property type="match status" value="1"/>
</dbReference>
<keyword evidence="10" id="KW-0040">ANK repeat</keyword>
<feature type="domain" description="Helicase ATP-binding" evidence="14">
    <location>
        <begin position="235"/>
        <end position="401"/>
    </location>
</feature>
<dbReference type="Gene3D" id="1.20.120.1080">
    <property type="match status" value="1"/>
</dbReference>
<dbReference type="CDD" id="cd06007">
    <property type="entry name" value="R3H_DEXH_helicase"/>
    <property type="match status" value="1"/>
</dbReference>
<dbReference type="GO" id="GO:0003724">
    <property type="term" value="F:RNA helicase activity"/>
    <property type="evidence" value="ECO:0007669"/>
    <property type="project" value="UniProtKB-EC"/>
</dbReference>
<dbReference type="Pfam" id="PF01424">
    <property type="entry name" value="R3H"/>
    <property type="match status" value="1"/>
</dbReference>
<evidence type="ECO:0000313" key="17">
    <source>
        <dbReference type="RefSeq" id="XP_035666024.1"/>
    </source>
</evidence>
<evidence type="ECO:0000256" key="2">
    <source>
        <dbReference type="ARBA" id="ARBA00008792"/>
    </source>
</evidence>
<keyword evidence="8" id="KW-0539">Nucleus</keyword>
<evidence type="ECO:0000313" key="16">
    <source>
        <dbReference type="Proteomes" id="UP000001554"/>
    </source>
</evidence>
<dbReference type="InterPro" id="IPR036867">
    <property type="entry name" value="R3H_dom_sf"/>
</dbReference>
<feature type="compositionally biased region" description="Low complexity" evidence="11">
    <location>
        <begin position="1624"/>
        <end position="1657"/>
    </location>
</feature>
<dbReference type="PANTHER" id="PTHR18934:SF213">
    <property type="entry name" value="3'-5' RNA HELICASE YTHDC2"/>
    <property type="match status" value="1"/>
</dbReference>
<dbReference type="OrthoDB" id="6103986at2759"/>
<dbReference type="Pfam" id="PF04408">
    <property type="entry name" value="WHD_HA2"/>
    <property type="match status" value="1"/>
</dbReference>
<reference evidence="17" key="2">
    <citation type="submission" date="2025-08" db="UniProtKB">
        <authorList>
            <consortium name="RefSeq"/>
        </authorList>
    </citation>
    <scope>IDENTIFICATION</scope>
    <source>
        <strain evidence="17">S238N-H82</strain>
        <tissue evidence="17">Testes</tissue>
    </source>
</reference>
<evidence type="ECO:0000256" key="6">
    <source>
        <dbReference type="ARBA" id="ARBA00022840"/>
    </source>
</evidence>
<reference evidence="16" key="1">
    <citation type="journal article" date="2020" name="Nat. Ecol. Evol.">
        <title>Deeply conserved synteny resolves early events in vertebrate evolution.</title>
        <authorList>
            <person name="Simakov O."/>
            <person name="Marletaz F."/>
            <person name="Yue J.X."/>
            <person name="O'Connell B."/>
            <person name="Jenkins J."/>
            <person name="Brandt A."/>
            <person name="Calef R."/>
            <person name="Tung C.H."/>
            <person name="Huang T.K."/>
            <person name="Schmutz J."/>
            <person name="Satoh N."/>
            <person name="Yu J.K."/>
            <person name="Putnam N.H."/>
            <person name="Green R.E."/>
            <person name="Rokhsar D.S."/>
        </authorList>
    </citation>
    <scope>NUCLEOTIDE SEQUENCE [LARGE SCALE GENOMIC DNA]</scope>
    <source>
        <strain evidence="16">S238N-H82</strain>
    </source>
</reference>
<dbReference type="InterPro" id="IPR048333">
    <property type="entry name" value="HA2_WH"/>
</dbReference>
<dbReference type="GO" id="GO:0005634">
    <property type="term" value="C:nucleus"/>
    <property type="evidence" value="ECO:0007669"/>
    <property type="project" value="UniProtKB-SubCell"/>
</dbReference>
<feature type="domain" description="YTH" evidence="12">
    <location>
        <begin position="1396"/>
        <end position="1526"/>
    </location>
</feature>
<name>A0A9J7HUA6_BRAFL</name>
<dbReference type="InterPro" id="IPR001650">
    <property type="entry name" value="Helicase_C-like"/>
</dbReference>